<evidence type="ECO:0000256" key="1">
    <source>
        <dbReference type="ARBA" id="ARBA00001561"/>
    </source>
</evidence>
<comment type="caution">
    <text evidence="5">The sequence shown here is derived from an EMBL/GenBank/DDBJ whole genome shotgun (WGS) entry which is preliminary data.</text>
</comment>
<dbReference type="EC" id="3.5.1.28" evidence="2"/>
<dbReference type="Pfam" id="PF01520">
    <property type="entry name" value="Amidase_3"/>
    <property type="match status" value="1"/>
</dbReference>
<dbReference type="AlphaFoldDB" id="A0A5M4B095"/>
<protein>
    <recommendedName>
        <fullName evidence="2">N-acetylmuramoyl-L-alanine amidase</fullName>
        <ecNumber evidence="2">3.5.1.28</ecNumber>
    </recommendedName>
</protein>
<sequence>MLVLSESEVILAKSEVGLKKGTNLMHKTTPGPGFPSIFIRITIHTLFIFLWFSNSYAQSSGHPEVKAKRGDGIYNLLERNGLPAGEYLNKFIQLNKSKLGPNNSLYEGRSYSLPVATLYAEEPLFGKEHEKVRIQDRKLEGAVFYLVSGHGGPDPGAIGKIGKHRLTEDEYAYDVTLRLGRALLQHGAKVYFIIRDPKDGIRDDHYLKNRSDEYCYPHQKIPLDQNQRLRQRAATVNELYRKDPSAKYKRCIIIHVDARNRHRNIDLFFYHYEKSKSGEQLADAMRHSMMENYKENQPNRGYNGTVSSRRLYMLTRTNPTAVYIEMGNINHSRDQQRIIYPSNRQALADWLTEGIVKDYQSRQ</sequence>
<gene>
    <name evidence="5" type="ORF">PbJCM13498_24420</name>
</gene>
<dbReference type="Proteomes" id="UP000391834">
    <property type="component" value="Unassembled WGS sequence"/>
</dbReference>
<accession>A0A5M4B095</accession>
<feature type="domain" description="MurNAc-LAA" evidence="4">
    <location>
        <begin position="146"/>
        <end position="356"/>
    </location>
</feature>
<proteinExistence type="predicted"/>
<evidence type="ECO:0000313" key="5">
    <source>
        <dbReference type="EMBL" id="GET33579.1"/>
    </source>
</evidence>
<dbReference type="Gene3D" id="3.40.630.40">
    <property type="entry name" value="Zn-dependent exopeptidases"/>
    <property type="match status" value="1"/>
</dbReference>
<evidence type="ECO:0000313" key="6">
    <source>
        <dbReference type="Proteomes" id="UP000391834"/>
    </source>
</evidence>
<dbReference type="SUPFAM" id="SSF53187">
    <property type="entry name" value="Zn-dependent exopeptidases"/>
    <property type="match status" value="1"/>
</dbReference>
<dbReference type="PANTHER" id="PTHR30404">
    <property type="entry name" value="N-ACETYLMURAMOYL-L-ALANINE AMIDASE"/>
    <property type="match status" value="1"/>
</dbReference>
<evidence type="ECO:0000256" key="2">
    <source>
        <dbReference type="ARBA" id="ARBA00011901"/>
    </source>
</evidence>
<reference evidence="5 6" key="1">
    <citation type="submission" date="2019-10" db="EMBL/GenBank/DDBJ databases">
        <title>Prolixibacter strains distinguished by the presence of nitrate reductase genes were adept at nitrate-dependent anaerobic corrosion of metallic iron and carbon steel.</title>
        <authorList>
            <person name="Iino T."/>
            <person name="Shono N."/>
            <person name="Ito K."/>
            <person name="Nakamura R."/>
            <person name="Sueoka K."/>
            <person name="Harayama S."/>
            <person name="Ohkuma M."/>
        </authorList>
    </citation>
    <scope>NUCLEOTIDE SEQUENCE [LARGE SCALE GENOMIC DNA]</scope>
    <source>
        <strain evidence="5 6">JCM 13498</strain>
    </source>
</reference>
<dbReference type="InterPro" id="IPR050695">
    <property type="entry name" value="N-acetylmuramoyl_amidase_3"/>
</dbReference>
<keyword evidence="6" id="KW-1185">Reference proteome</keyword>
<dbReference type="GO" id="GO:0008745">
    <property type="term" value="F:N-acetylmuramoyl-L-alanine amidase activity"/>
    <property type="evidence" value="ECO:0007669"/>
    <property type="project" value="UniProtKB-EC"/>
</dbReference>
<dbReference type="GO" id="GO:0030288">
    <property type="term" value="C:outer membrane-bounded periplasmic space"/>
    <property type="evidence" value="ECO:0007669"/>
    <property type="project" value="TreeGrafter"/>
</dbReference>
<keyword evidence="3" id="KW-0378">Hydrolase</keyword>
<dbReference type="EMBL" id="BLAX01000001">
    <property type="protein sequence ID" value="GET33579.1"/>
    <property type="molecule type" value="Genomic_DNA"/>
</dbReference>
<dbReference type="GO" id="GO:0009253">
    <property type="term" value="P:peptidoglycan catabolic process"/>
    <property type="evidence" value="ECO:0007669"/>
    <property type="project" value="InterPro"/>
</dbReference>
<organism evidence="5 6">
    <name type="scientific">Prolixibacter bellariivorans</name>
    <dbReference type="NCBI Taxonomy" id="314319"/>
    <lineage>
        <taxon>Bacteria</taxon>
        <taxon>Pseudomonadati</taxon>
        <taxon>Bacteroidota</taxon>
        <taxon>Bacteroidia</taxon>
        <taxon>Marinilabiliales</taxon>
        <taxon>Prolixibacteraceae</taxon>
        <taxon>Prolixibacter</taxon>
    </lineage>
</organism>
<dbReference type="CDD" id="cd02696">
    <property type="entry name" value="MurNAc-LAA"/>
    <property type="match status" value="1"/>
</dbReference>
<name>A0A5M4B095_9BACT</name>
<dbReference type="PANTHER" id="PTHR30404:SF0">
    <property type="entry name" value="N-ACETYLMURAMOYL-L-ALANINE AMIDASE AMIC"/>
    <property type="match status" value="1"/>
</dbReference>
<evidence type="ECO:0000256" key="3">
    <source>
        <dbReference type="ARBA" id="ARBA00022801"/>
    </source>
</evidence>
<dbReference type="InterPro" id="IPR002508">
    <property type="entry name" value="MurNAc-LAA_cat"/>
</dbReference>
<comment type="catalytic activity">
    <reaction evidence="1">
        <text>Hydrolyzes the link between N-acetylmuramoyl residues and L-amino acid residues in certain cell-wall glycopeptides.</text>
        <dbReference type="EC" id="3.5.1.28"/>
    </reaction>
</comment>
<evidence type="ECO:0000259" key="4">
    <source>
        <dbReference type="Pfam" id="PF01520"/>
    </source>
</evidence>